<dbReference type="AlphaFoldDB" id="A0A150J118"/>
<dbReference type="Gene3D" id="1.10.3080.10">
    <property type="entry name" value="Clc chloride channel"/>
    <property type="match status" value="1"/>
</dbReference>
<dbReference type="PATRIC" id="fig|1705564.3.peg.1235"/>
<keyword evidence="5" id="KW-0406">Ion transport</keyword>
<dbReference type="Proteomes" id="UP000075578">
    <property type="component" value="Unassembled WGS sequence"/>
</dbReference>
<keyword evidence="8" id="KW-0868">Chloride</keyword>
<keyword evidence="7" id="KW-0869">Chloride channel</keyword>
<reference evidence="13 14" key="1">
    <citation type="journal article" date="2016" name="ISME J.">
        <title>Chasing the elusive Euryarchaeota class WSA2: genomes reveal a uniquely fastidious methyl-reducing methanogen.</title>
        <authorList>
            <person name="Nobu M.K."/>
            <person name="Narihiro T."/>
            <person name="Kuroda K."/>
            <person name="Mei R."/>
            <person name="Liu W.T."/>
        </authorList>
    </citation>
    <scope>NUCLEOTIDE SEQUENCE [LARGE SCALE GENOMIC DNA]</scope>
    <source>
        <strain evidence="13">U1lsi0528_Bin089</strain>
    </source>
</reference>
<name>A0A150J118_9EURY</name>
<dbReference type="Gene3D" id="3.10.580.10">
    <property type="entry name" value="CBS-domain"/>
    <property type="match status" value="1"/>
</dbReference>
<keyword evidence="10" id="KW-0129">CBS domain</keyword>
<comment type="subcellular location">
    <subcellularLocation>
        <location evidence="1">Membrane</location>
        <topology evidence="1">Multi-pass membrane protein</topology>
    </subcellularLocation>
</comment>
<evidence type="ECO:0000256" key="1">
    <source>
        <dbReference type="ARBA" id="ARBA00004141"/>
    </source>
</evidence>
<evidence type="ECO:0000256" key="9">
    <source>
        <dbReference type="ARBA" id="ARBA00023303"/>
    </source>
</evidence>
<dbReference type="PRINTS" id="PR00762">
    <property type="entry name" value="CLCHANNEL"/>
</dbReference>
<accession>A0A150J118</accession>
<dbReference type="Pfam" id="PF00571">
    <property type="entry name" value="CBS"/>
    <property type="match status" value="2"/>
</dbReference>
<evidence type="ECO:0000256" key="11">
    <source>
        <dbReference type="SAM" id="Phobius"/>
    </source>
</evidence>
<keyword evidence="13" id="KW-0482">Metalloprotease</keyword>
<evidence type="ECO:0000256" key="6">
    <source>
        <dbReference type="ARBA" id="ARBA00023136"/>
    </source>
</evidence>
<keyword evidence="13" id="KW-0378">Hydrolase</keyword>
<feature type="transmembrane region" description="Helical" evidence="11">
    <location>
        <begin position="151"/>
        <end position="176"/>
    </location>
</feature>
<organism evidence="13 14">
    <name type="scientific">Candidatus Methanofastidiosum methylothiophilum</name>
    <dbReference type="NCBI Taxonomy" id="1705564"/>
    <lineage>
        <taxon>Archaea</taxon>
        <taxon>Methanobacteriati</taxon>
        <taxon>Methanobacteriota</taxon>
        <taxon>Stenosarchaea group</taxon>
        <taxon>Candidatus Methanofastidiosia</taxon>
        <taxon>Candidatus Methanofastidiosales</taxon>
        <taxon>Candidatus Methanofastidiosaceae</taxon>
        <taxon>Candidatus Methanofastidiosum</taxon>
    </lineage>
</organism>
<sequence>MHFKNTEYLKEWAELNAIALILGIFAGLGAIVFGKMIELSKHFFGIIFQRGFQDALSIIVIPAIGGAIVGPIIYKYCSESKGHGVPEVMYAVMANKSNIRKRVAFFKTIVSSITIGSGGSAGREGPIAQIGASIGSTFGQFFNFDEKKKRILVVSGLSSGVAAAFNTPLGGTIFGLELILTNFSPISVIPIALSSVISVSIARTILGPESAIKVATFTFNPAEIPFYMLLGAVMGIVSFFYIKGFYFIEDSFDKIKIPFYIKPAIGGFLTGLVGFSFVGYGVLGGGFEGMNAALSGQIGLTLLILLFFAKFFATSFTLGSGASGGIFSPSLYLGAMLGGALGIIFDNFVPNVISSPPAYALIGMGAFFASVAKVPLTCIIMIPEMSSDYSMIPTLMLSVFVSYGISALFLGRSSIYLEKLNKKISTTKYFSKDLSDVAAMDIMTEDIISMDPDIPLKKFWDYVKKYKKLGFPVIKDGQLIGMMSNSKVKNIDSKKIPFLKVRDAMSPPIYVYPYDKVPKVLSIMDEIQCGRVLVINPSSKETLGIITKSDILKAYRIAKNIGDDEDKFKISGEFEEEISHISQKIHDKLKWPKIK</sequence>
<dbReference type="SUPFAM" id="SSF81340">
    <property type="entry name" value="Clc chloride channel"/>
    <property type="match status" value="1"/>
</dbReference>
<feature type="transmembrane region" description="Helical" evidence="11">
    <location>
        <begin position="188"/>
        <end position="206"/>
    </location>
</feature>
<dbReference type="InterPro" id="IPR014743">
    <property type="entry name" value="Cl-channel_core"/>
</dbReference>
<dbReference type="Pfam" id="PF00654">
    <property type="entry name" value="Voltage_CLC"/>
    <property type="match status" value="1"/>
</dbReference>
<keyword evidence="3 11" id="KW-0812">Transmembrane</keyword>
<feature type="transmembrane region" description="Helical" evidence="11">
    <location>
        <begin position="394"/>
        <end position="417"/>
    </location>
</feature>
<keyword evidence="9" id="KW-0407">Ion channel</keyword>
<dbReference type="GO" id="GO:0006508">
    <property type="term" value="P:proteolysis"/>
    <property type="evidence" value="ECO:0007669"/>
    <property type="project" value="UniProtKB-KW"/>
</dbReference>
<evidence type="ECO:0000256" key="10">
    <source>
        <dbReference type="PROSITE-ProRule" id="PRU00703"/>
    </source>
</evidence>
<dbReference type="InterPro" id="IPR046342">
    <property type="entry name" value="CBS_dom_sf"/>
</dbReference>
<protein>
    <submittedName>
        <fullName evidence="13">Zinc metalloprotease</fullName>
        <ecNumber evidence="13">3.4.24.-</ecNumber>
    </submittedName>
</protein>
<proteinExistence type="predicted"/>
<dbReference type="InterPro" id="IPR050368">
    <property type="entry name" value="ClC-type_chloride_channel"/>
</dbReference>
<evidence type="ECO:0000313" key="13">
    <source>
        <dbReference type="EMBL" id="KYC50943.1"/>
    </source>
</evidence>
<dbReference type="PANTHER" id="PTHR43427:SF6">
    <property type="entry name" value="CHLORIDE CHANNEL PROTEIN CLC-E"/>
    <property type="match status" value="1"/>
</dbReference>
<evidence type="ECO:0000256" key="8">
    <source>
        <dbReference type="ARBA" id="ARBA00023214"/>
    </source>
</evidence>
<evidence type="ECO:0000256" key="2">
    <source>
        <dbReference type="ARBA" id="ARBA00022448"/>
    </source>
</evidence>
<gene>
    <name evidence="13" type="ORF">AMQ74_01188</name>
</gene>
<evidence type="ECO:0000256" key="4">
    <source>
        <dbReference type="ARBA" id="ARBA00022989"/>
    </source>
</evidence>
<evidence type="ECO:0000256" key="7">
    <source>
        <dbReference type="ARBA" id="ARBA00023173"/>
    </source>
</evidence>
<keyword evidence="6 11" id="KW-0472">Membrane</keyword>
<feature type="transmembrane region" description="Helical" evidence="11">
    <location>
        <begin position="357"/>
        <end position="382"/>
    </location>
</feature>
<dbReference type="InterPro" id="IPR000644">
    <property type="entry name" value="CBS_dom"/>
</dbReference>
<dbReference type="GO" id="GO:0034707">
    <property type="term" value="C:chloride channel complex"/>
    <property type="evidence" value="ECO:0007669"/>
    <property type="project" value="UniProtKB-KW"/>
</dbReference>
<dbReference type="GO" id="GO:0008237">
    <property type="term" value="F:metallopeptidase activity"/>
    <property type="evidence" value="ECO:0007669"/>
    <property type="project" value="UniProtKB-KW"/>
</dbReference>
<dbReference type="EC" id="3.4.24.-" evidence="13"/>
<keyword evidence="2" id="KW-0813">Transport</keyword>
<comment type="caution">
    <text evidence="13">The sequence shown here is derived from an EMBL/GenBank/DDBJ whole genome shotgun (WGS) entry which is preliminary data.</text>
</comment>
<dbReference type="SMART" id="SM00116">
    <property type="entry name" value="CBS"/>
    <property type="match status" value="2"/>
</dbReference>
<feature type="transmembrane region" description="Helical" evidence="11">
    <location>
        <begin position="260"/>
        <end position="282"/>
    </location>
</feature>
<evidence type="ECO:0000259" key="12">
    <source>
        <dbReference type="PROSITE" id="PS51371"/>
    </source>
</evidence>
<keyword evidence="13" id="KW-0645">Protease</keyword>
<feature type="transmembrane region" description="Helical" evidence="11">
    <location>
        <begin position="12"/>
        <end position="34"/>
    </location>
</feature>
<evidence type="ECO:0000313" key="14">
    <source>
        <dbReference type="Proteomes" id="UP000075578"/>
    </source>
</evidence>
<dbReference type="PROSITE" id="PS51371">
    <property type="entry name" value="CBS"/>
    <property type="match status" value="1"/>
</dbReference>
<evidence type="ECO:0000256" key="3">
    <source>
        <dbReference type="ARBA" id="ARBA00022692"/>
    </source>
</evidence>
<dbReference type="InterPro" id="IPR001807">
    <property type="entry name" value="ClC"/>
</dbReference>
<evidence type="ECO:0000256" key="5">
    <source>
        <dbReference type="ARBA" id="ARBA00023065"/>
    </source>
</evidence>
<feature type="domain" description="CBS" evidence="12">
    <location>
        <begin position="504"/>
        <end position="565"/>
    </location>
</feature>
<dbReference type="EMBL" id="LNGD01000073">
    <property type="protein sequence ID" value="KYC50943.1"/>
    <property type="molecule type" value="Genomic_DNA"/>
</dbReference>
<keyword evidence="4 11" id="KW-1133">Transmembrane helix</keyword>
<dbReference type="SUPFAM" id="SSF54631">
    <property type="entry name" value="CBS-domain pair"/>
    <property type="match status" value="1"/>
</dbReference>
<dbReference type="CDD" id="cd00400">
    <property type="entry name" value="Voltage_gated_ClC"/>
    <property type="match status" value="1"/>
</dbReference>
<feature type="transmembrane region" description="Helical" evidence="11">
    <location>
        <begin position="294"/>
        <end position="313"/>
    </location>
</feature>
<dbReference type="PANTHER" id="PTHR43427">
    <property type="entry name" value="CHLORIDE CHANNEL PROTEIN CLC-E"/>
    <property type="match status" value="1"/>
</dbReference>
<feature type="transmembrane region" description="Helical" evidence="11">
    <location>
        <begin position="325"/>
        <end position="345"/>
    </location>
</feature>
<feature type="transmembrane region" description="Helical" evidence="11">
    <location>
        <begin position="55"/>
        <end position="74"/>
    </location>
</feature>
<feature type="transmembrane region" description="Helical" evidence="11">
    <location>
        <begin position="226"/>
        <end position="248"/>
    </location>
</feature>
<dbReference type="GO" id="GO:0005254">
    <property type="term" value="F:chloride channel activity"/>
    <property type="evidence" value="ECO:0007669"/>
    <property type="project" value="UniProtKB-KW"/>
</dbReference>